<evidence type="ECO:0000256" key="5">
    <source>
        <dbReference type="ARBA" id="ARBA00022763"/>
    </source>
</evidence>
<feature type="domain" description="FPG-type" evidence="16">
    <location>
        <begin position="242"/>
        <end position="276"/>
    </location>
</feature>
<evidence type="ECO:0000259" key="17">
    <source>
        <dbReference type="PROSITE" id="PS51068"/>
    </source>
</evidence>
<comment type="cofactor">
    <cofactor evidence="15">
        <name>Zn(2+)</name>
        <dbReference type="ChEBI" id="CHEBI:29105"/>
    </cofactor>
    <text evidence="15">Binds 1 zinc ion per subunit.</text>
</comment>
<keyword evidence="8 15" id="KW-0862">Zinc</keyword>
<dbReference type="Proteomes" id="UP000831607">
    <property type="component" value="Chromosome"/>
</dbReference>
<feature type="binding site" evidence="15">
    <location>
        <position position="156"/>
    </location>
    <ligand>
        <name>DNA</name>
        <dbReference type="ChEBI" id="CHEBI:16991"/>
    </ligand>
</feature>
<dbReference type="InterPro" id="IPR010663">
    <property type="entry name" value="Znf_FPG/IleRS"/>
</dbReference>
<dbReference type="GO" id="GO:0008534">
    <property type="term" value="F:oxidized purine nucleobase lesion DNA N-glycosylase activity"/>
    <property type="evidence" value="ECO:0007669"/>
    <property type="project" value="UniProtKB-EC"/>
</dbReference>
<evidence type="ECO:0000313" key="18">
    <source>
        <dbReference type="EMBL" id="UOD50777.1"/>
    </source>
</evidence>
<evidence type="ECO:0000256" key="11">
    <source>
        <dbReference type="ARBA" id="ARBA00023239"/>
    </source>
</evidence>
<keyword evidence="9 15" id="KW-0238">DNA-binding</keyword>
<keyword evidence="5 15" id="KW-0227">DNA damage</keyword>
<dbReference type="Pfam" id="PF06827">
    <property type="entry name" value="zf-FPG_IleRS"/>
    <property type="match status" value="1"/>
</dbReference>
<dbReference type="InterPro" id="IPR035937">
    <property type="entry name" value="FPG_N"/>
</dbReference>
<evidence type="ECO:0000256" key="2">
    <source>
        <dbReference type="ARBA" id="ARBA00009409"/>
    </source>
</evidence>
<evidence type="ECO:0000256" key="3">
    <source>
        <dbReference type="ARBA" id="ARBA00011245"/>
    </source>
</evidence>
<keyword evidence="10 15" id="KW-0234">DNA repair</keyword>
<comment type="catalytic activity">
    <reaction evidence="14 15">
        <text>2'-deoxyribonucleotide-(2'-deoxyribose 5'-phosphate)-2'-deoxyribonucleotide-DNA = a 3'-end 2'-deoxyribonucleotide-(2,3-dehydro-2,3-deoxyribose 5'-phosphate)-DNA + a 5'-end 5'-phospho-2'-deoxyribonucleoside-DNA + H(+)</text>
        <dbReference type="Rhea" id="RHEA:66592"/>
        <dbReference type="Rhea" id="RHEA-COMP:13180"/>
        <dbReference type="Rhea" id="RHEA-COMP:16897"/>
        <dbReference type="Rhea" id="RHEA-COMP:17067"/>
        <dbReference type="ChEBI" id="CHEBI:15378"/>
        <dbReference type="ChEBI" id="CHEBI:136412"/>
        <dbReference type="ChEBI" id="CHEBI:157695"/>
        <dbReference type="ChEBI" id="CHEBI:167181"/>
        <dbReference type="EC" id="4.2.99.18"/>
    </reaction>
</comment>
<evidence type="ECO:0000313" key="19">
    <source>
        <dbReference type="Proteomes" id="UP000831607"/>
    </source>
</evidence>
<comment type="similarity">
    <text evidence="2 15">Belongs to the FPG family.</text>
</comment>
<dbReference type="SUPFAM" id="SSF81624">
    <property type="entry name" value="N-terminal domain of MutM-like DNA repair proteins"/>
    <property type="match status" value="1"/>
</dbReference>
<evidence type="ECO:0000256" key="14">
    <source>
        <dbReference type="ARBA" id="ARBA00044632"/>
    </source>
</evidence>
<evidence type="ECO:0000256" key="7">
    <source>
        <dbReference type="ARBA" id="ARBA00022801"/>
    </source>
</evidence>
<feature type="active site" description="Proton donor; for delta-elimination activity" evidence="15">
    <location>
        <position position="266"/>
    </location>
</feature>
<dbReference type="PROSITE" id="PS01242">
    <property type="entry name" value="ZF_FPG_1"/>
    <property type="match status" value="1"/>
</dbReference>
<dbReference type="GO" id="GO:0140078">
    <property type="term" value="F:class I DNA-(apurinic or apyrimidinic site) endonuclease activity"/>
    <property type="evidence" value="ECO:0007669"/>
    <property type="project" value="UniProtKB-EC"/>
</dbReference>
<keyword evidence="19" id="KW-1185">Reference proteome</keyword>
<keyword evidence="12 15" id="KW-0511">Multifunctional enzyme</keyword>
<dbReference type="NCBIfam" id="NF002211">
    <property type="entry name" value="PRK01103.1"/>
    <property type="match status" value="1"/>
</dbReference>
<dbReference type="Pfam" id="PF06831">
    <property type="entry name" value="H2TH"/>
    <property type="match status" value="1"/>
</dbReference>
<comment type="subunit">
    <text evidence="3 15">Monomer.</text>
</comment>
<dbReference type="RefSeq" id="WP_243479189.1">
    <property type="nucleotide sequence ID" value="NZ_CP063982.1"/>
</dbReference>
<keyword evidence="4 15" id="KW-0479">Metal-binding</keyword>
<keyword evidence="11 15" id="KW-0456">Lyase</keyword>
<keyword evidence="7 15" id="KW-0378">Hydrolase</keyword>
<dbReference type="SMART" id="SM00898">
    <property type="entry name" value="Fapy_DNA_glyco"/>
    <property type="match status" value="1"/>
</dbReference>
<accession>A0ABY4AKI4</accession>
<dbReference type="PROSITE" id="PS51068">
    <property type="entry name" value="FPG_CAT"/>
    <property type="match status" value="1"/>
</dbReference>
<organism evidence="18 19">
    <name type="scientific">Orrella daihaiensis</name>
    <dbReference type="NCBI Taxonomy" id="2782176"/>
    <lineage>
        <taxon>Bacteria</taxon>
        <taxon>Pseudomonadati</taxon>
        <taxon>Pseudomonadota</taxon>
        <taxon>Betaproteobacteria</taxon>
        <taxon>Burkholderiales</taxon>
        <taxon>Alcaligenaceae</taxon>
        <taxon>Orrella</taxon>
    </lineage>
</organism>
<comment type="function">
    <text evidence="15">Involved in base excision repair of DNA damaged by oxidation or by mutagenic agents. Acts as DNA glycosylase that recognizes and removes damaged bases. Has a preference for oxidized purines, such as 7,8-dihydro-8-oxoguanine (8-oxoG). Has AP (apurinic/apyrimidinic) lyase activity and introduces nicks in the DNA strand. Cleaves the DNA backbone by beta-delta elimination to generate a single-strand break at the site of the removed base with both 3'- and 5'-phosphates.</text>
</comment>
<sequence>MPELPEVETTRRGIEQTALGARLLDMPVRERRLRWPIDTALPNCILNCTLSACQRRGKYLLMEFDNAGTAIVHLGMSGSIRNCAPNSLWQTHDHLQWEFDNGSCLRYHDPRRFGSVLWHPKSAGPVLEHPRLVTLGVEPLSEQFTVEHLLAGVQGKSQSIKQTLLAGRIVVGVGNIYASESLFRAKIHPELPAGRLTRQQASRLVPAIVQTLNDALNSGGSTLRDYVNASGEAGAYFTLHASVYERDGQTCRVCGSKIKRIVQGQRATYFCPRCQRRSPRS</sequence>
<gene>
    <name evidence="15 18" type="primary">mutM</name>
    <name evidence="15" type="synonym">fpg</name>
    <name evidence="18" type="ORF">DHf2319_02280</name>
</gene>
<dbReference type="NCBIfam" id="TIGR00577">
    <property type="entry name" value="fpg"/>
    <property type="match status" value="1"/>
</dbReference>
<evidence type="ECO:0000256" key="15">
    <source>
        <dbReference type="HAMAP-Rule" id="MF_00103"/>
    </source>
</evidence>
<evidence type="ECO:0000256" key="6">
    <source>
        <dbReference type="ARBA" id="ARBA00022771"/>
    </source>
</evidence>
<feature type="active site" description="Schiff-base intermediate with DNA" evidence="15">
    <location>
        <position position="2"/>
    </location>
</feature>
<dbReference type="InterPro" id="IPR012319">
    <property type="entry name" value="FPG_cat"/>
</dbReference>
<dbReference type="InterPro" id="IPR015886">
    <property type="entry name" value="H2TH_FPG"/>
</dbReference>
<dbReference type="PANTHER" id="PTHR22993:SF9">
    <property type="entry name" value="FORMAMIDOPYRIMIDINE-DNA GLYCOSYLASE"/>
    <property type="match status" value="1"/>
</dbReference>
<evidence type="ECO:0000256" key="8">
    <source>
        <dbReference type="ARBA" id="ARBA00022833"/>
    </source>
</evidence>
<dbReference type="EC" id="4.2.99.18" evidence="15"/>
<proteinExistence type="inferred from homology"/>
<evidence type="ECO:0000256" key="1">
    <source>
        <dbReference type="ARBA" id="ARBA00001668"/>
    </source>
</evidence>
<dbReference type="SUPFAM" id="SSF57716">
    <property type="entry name" value="Glucocorticoid receptor-like (DNA-binding domain)"/>
    <property type="match status" value="1"/>
</dbReference>
<evidence type="ECO:0000256" key="9">
    <source>
        <dbReference type="ARBA" id="ARBA00023125"/>
    </source>
</evidence>
<dbReference type="Gene3D" id="3.20.190.10">
    <property type="entry name" value="MutM-like, N-terminal"/>
    <property type="match status" value="1"/>
</dbReference>
<feature type="active site" description="Proton donor; for beta-elimination activity" evidence="15">
    <location>
        <position position="58"/>
    </location>
</feature>
<dbReference type="CDD" id="cd08966">
    <property type="entry name" value="EcFpg-like_N"/>
    <property type="match status" value="1"/>
</dbReference>
<dbReference type="Pfam" id="PF01149">
    <property type="entry name" value="Fapy_DNA_glyco"/>
    <property type="match status" value="1"/>
</dbReference>
<feature type="active site" description="Proton donor" evidence="15">
    <location>
        <position position="3"/>
    </location>
</feature>
<dbReference type="EMBL" id="CP063982">
    <property type="protein sequence ID" value="UOD50777.1"/>
    <property type="molecule type" value="Genomic_DNA"/>
</dbReference>
<dbReference type="InterPro" id="IPR015887">
    <property type="entry name" value="DNA_glyclase_Znf_dom_DNA_BS"/>
</dbReference>
<name>A0ABY4AKI4_9BURK</name>
<keyword evidence="13 15" id="KW-0326">Glycosidase</keyword>
<protein>
    <recommendedName>
        <fullName evidence="15">Formamidopyrimidine-DNA glycosylase</fullName>
        <shortName evidence="15">Fapy-DNA glycosylase</shortName>
        <ecNumber evidence="15">3.2.2.23</ecNumber>
    </recommendedName>
    <alternativeName>
        <fullName evidence="15">DNA-(apurinic or apyrimidinic site) lyase MutM</fullName>
        <shortName evidence="15">AP lyase MutM</shortName>
        <ecNumber evidence="15">4.2.99.18</ecNumber>
    </alternativeName>
</protein>
<evidence type="ECO:0000259" key="16">
    <source>
        <dbReference type="PROSITE" id="PS51066"/>
    </source>
</evidence>
<evidence type="ECO:0000256" key="12">
    <source>
        <dbReference type="ARBA" id="ARBA00023268"/>
    </source>
</evidence>
<evidence type="ECO:0000256" key="10">
    <source>
        <dbReference type="ARBA" id="ARBA00023204"/>
    </source>
</evidence>
<dbReference type="HAMAP" id="MF_00103">
    <property type="entry name" value="Fapy_DNA_glycosyl"/>
    <property type="match status" value="1"/>
</dbReference>
<evidence type="ECO:0000256" key="4">
    <source>
        <dbReference type="ARBA" id="ARBA00022723"/>
    </source>
</evidence>
<keyword evidence="6 15" id="KW-0863">Zinc-finger</keyword>
<dbReference type="EC" id="3.2.2.23" evidence="15"/>
<dbReference type="PROSITE" id="PS51066">
    <property type="entry name" value="ZF_FPG_2"/>
    <property type="match status" value="1"/>
</dbReference>
<feature type="domain" description="Formamidopyrimidine-DNA glycosylase catalytic" evidence="17">
    <location>
        <begin position="2"/>
        <end position="114"/>
    </location>
</feature>
<dbReference type="InterPro" id="IPR020629">
    <property type="entry name" value="FPG_Glyclase"/>
</dbReference>
<dbReference type="InterPro" id="IPR010979">
    <property type="entry name" value="Ribosomal_uS13-like_H2TH"/>
</dbReference>
<feature type="binding site" evidence="15">
    <location>
        <position position="111"/>
    </location>
    <ligand>
        <name>DNA</name>
        <dbReference type="ChEBI" id="CHEBI:16991"/>
    </ligand>
</feature>
<reference evidence="18 19" key="1">
    <citation type="submission" date="2020-11" db="EMBL/GenBank/DDBJ databases">
        <title>Algicoccus daihaiensis sp.nov., isolated from Daihai Lake in Inner Mongolia.</title>
        <authorList>
            <person name="Kai J."/>
        </authorList>
    </citation>
    <scope>NUCLEOTIDE SEQUENCE [LARGE SCALE GENOMIC DNA]</scope>
    <source>
        <strain evidence="19">f23</strain>
    </source>
</reference>
<dbReference type="InterPro" id="IPR000214">
    <property type="entry name" value="Znf_DNA_glyclase/AP_lyase"/>
</dbReference>
<feature type="binding site" evidence="15">
    <location>
        <position position="92"/>
    </location>
    <ligand>
        <name>DNA</name>
        <dbReference type="ChEBI" id="CHEBI:16991"/>
    </ligand>
</feature>
<dbReference type="Gene3D" id="1.10.8.50">
    <property type="match status" value="1"/>
</dbReference>
<dbReference type="PANTHER" id="PTHR22993">
    <property type="entry name" value="FORMAMIDOPYRIMIDINE-DNA GLYCOSYLASE"/>
    <property type="match status" value="1"/>
</dbReference>
<evidence type="ECO:0000256" key="13">
    <source>
        <dbReference type="ARBA" id="ARBA00023295"/>
    </source>
</evidence>
<dbReference type="SUPFAM" id="SSF46946">
    <property type="entry name" value="S13-like H2TH domain"/>
    <property type="match status" value="1"/>
</dbReference>
<comment type="catalytic activity">
    <reaction evidence="1 15">
        <text>Hydrolysis of DNA containing ring-opened 7-methylguanine residues, releasing 2,6-diamino-4-hydroxy-5-(N-methyl)formamidopyrimidine.</text>
        <dbReference type="EC" id="3.2.2.23"/>
    </reaction>
</comment>
<dbReference type="SMART" id="SM01232">
    <property type="entry name" value="H2TH"/>
    <property type="match status" value="1"/>
</dbReference>